<keyword evidence="1" id="KW-0812">Transmembrane</keyword>
<dbReference type="EMBL" id="JFDO01000027">
    <property type="protein sequence ID" value="KEZ17989.1"/>
    <property type="molecule type" value="Genomic_DNA"/>
</dbReference>
<reference evidence="2 3" key="1">
    <citation type="submission" date="2014-02" db="EMBL/GenBank/DDBJ databases">
        <title>Genome sequence of Mycoplasma capricolum subsp. capricolum strain 14232.</title>
        <authorList>
            <person name="Sirand-Pugnet P."/>
            <person name="Breton M."/>
            <person name="Dordet-Frisoni E."/>
            <person name="Baranowski E."/>
            <person name="Barre A."/>
            <person name="Couture C."/>
            <person name="Dupuy V."/>
            <person name="Gaurivaud P."/>
            <person name="Jacob D."/>
            <person name="Lemaitre C."/>
            <person name="Manso-Silvan L."/>
            <person name="Nikolski M."/>
            <person name="Nouvel L.-X."/>
            <person name="Poumarat F."/>
            <person name="Tardy F."/>
            <person name="Thebault P."/>
            <person name="Theil S."/>
            <person name="Citti C."/>
            <person name="Thiaucourt F."/>
            <person name="Blanchard A."/>
        </authorList>
    </citation>
    <scope>NUCLEOTIDE SEQUENCE [LARGE SCALE GENOMIC DNA]</scope>
    <source>
        <strain evidence="2 3">14232</strain>
    </source>
</reference>
<proteinExistence type="predicted"/>
<evidence type="ECO:0000256" key="1">
    <source>
        <dbReference type="SAM" id="Phobius"/>
    </source>
</evidence>
<name>A0A084EJ47_MYCCA</name>
<sequence>MLNKIKKVLTDLRSNSTIFYLRKFNLMGSVLNIRLDSRYCQLIRIRIYKLKLVIYFFKIKVNIFCLVITKSISFSG</sequence>
<gene>
    <name evidence="2" type="ORF">MCAPa_7110</name>
</gene>
<comment type="caution">
    <text evidence="2">The sequence shown here is derived from an EMBL/GenBank/DDBJ whole genome shotgun (WGS) entry which is preliminary data.</text>
</comment>
<protein>
    <submittedName>
        <fullName evidence="2">Uncharacterized protein</fullName>
    </submittedName>
</protein>
<evidence type="ECO:0000313" key="3">
    <source>
        <dbReference type="Proteomes" id="UP000028533"/>
    </source>
</evidence>
<organism evidence="2 3">
    <name type="scientific">Mycoplasma capricolum subsp. capricolum 14232</name>
    <dbReference type="NCBI Taxonomy" id="1188238"/>
    <lineage>
        <taxon>Bacteria</taxon>
        <taxon>Bacillati</taxon>
        <taxon>Mycoplasmatota</taxon>
        <taxon>Mollicutes</taxon>
        <taxon>Mycoplasmataceae</taxon>
        <taxon>Mycoplasma</taxon>
    </lineage>
</organism>
<keyword evidence="1" id="KW-1133">Transmembrane helix</keyword>
<dbReference type="Proteomes" id="UP000028533">
    <property type="component" value="Unassembled WGS sequence"/>
</dbReference>
<keyword evidence="1" id="KW-0472">Membrane</keyword>
<accession>A0A084EJ47</accession>
<feature type="transmembrane region" description="Helical" evidence="1">
    <location>
        <begin position="52"/>
        <end position="72"/>
    </location>
</feature>
<dbReference type="AlphaFoldDB" id="A0A084EJ47"/>
<evidence type="ECO:0000313" key="2">
    <source>
        <dbReference type="EMBL" id="KEZ17989.1"/>
    </source>
</evidence>